<dbReference type="EMBL" id="JANBVO010000015">
    <property type="protein sequence ID" value="KAJ9145022.1"/>
    <property type="molecule type" value="Genomic_DNA"/>
</dbReference>
<organism evidence="3 4">
    <name type="scientific">Pleurostoma richardsiae</name>
    <dbReference type="NCBI Taxonomy" id="41990"/>
    <lineage>
        <taxon>Eukaryota</taxon>
        <taxon>Fungi</taxon>
        <taxon>Dikarya</taxon>
        <taxon>Ascomycota</taxon>
        <taxon>Pezizomycotina</taxon>
        <taxon>Sordariomycetes</taxon>
        <taxon>Sordariomycetidae</taxon>
        <taxon>Calosphaeriales</taxon>
        <taxon>Pleurostomataceae</taxon>
        <taxon>Pleurostoma</taxon>
    </lineage>
</organism>
<keyword evidence="4" id="KW-1185">Reference proteome</keyword>
<sequence length="282" mass="31194">MASNDDAWAKLAQTWKQEQRSMQQASIDSARELVAEVNKVAPLNKAESIHDIGCGNGTVTSELLKQFGSRMPKSTELLASDISPSMIAELKERQKQSVQDGENDWARLSIKAFDAGDMREIGDNTFTHVLAGNVLYAVPDYRRVLSEVRRTLKPGGVFGYSVNAVAPWVSLMGFIVHVRPDKVAPYPPPIWHTAESCIGLLKEAGFSDVQGKTVDIYMHYDSYEGVVDFLVGVLPFMPRLMSDMTHEEVARSKEVMVEHLKKESPSLPGKMRGEAAIVTGKK</sequence>
<dbReference type="InterPro" id="IPR029063">
    <property type="entry name" value="SAM-dependent_MTases_sf"/>
</dbReference>
<name>A0AA38RFY6_9PEZI</name>
<gene>
    <name evidence="3" type="ORF">NKR23_g5530</name>
</gene>
<proteinExistence type="inferred from homology"/>
<protein>
    <recommendedName>
        <fullName evidence="2">Methyltransferase type 12 domain-containing protein</fullName>
    </recommendedName>
</protein>
<comment type="caution">
    <text evidence="3">The sequence shown here is derived from an EMBL/GenBank/DDBJ whole genome shotgun (WGS) entry which is preliminary data.</text>
</comment>
<dbReference type="Pfam" id="PF08242">
    <property type="entry name" value="Methyltransf_12"/>
    <property type="match status" value="1"/>
</dbReference>
<evidence type="ECO:0000256" key="1">
    <source>
        <dbReference type="ARBA" id="ARBA00038158"/>
    </source>
</evidence>
<evidence type="ECO:0000313" key="4">
    <source>
        <dbReference type="Proteomes" id="UP001174694"/>
    </source>
</evidence>
<dbReference type="InterPro" id="IPR013217">
    <property type="entry name" value="Methyltransf_12"/>
</dbReference>
<dbReference type="PANTHER" id="PTHR43591">
    <property type="entry name" value="METHYLTRANSFERASE"/>
    <property type="match status" value="1"/>
</dbReference>
<feature type="domain" description="Methyltransferase type 12" evidence="2">
    <location>
        <begin position="51"/>
        <end position="158"/>
    </location>
</feature>
<comment type="similarity">
    <text evidence="1">Belongs to the methyltransferase superfamily. LaeA methyltransferase family.</text>
</comment>
<accession>A0AA38RFY6</accession>
<evidence type="ECO:0000259" key="2">
    <source>
        <dbReference type="Pfam" id="PF08242"/>
    </source>
</evidence>
<dbReference type="SUPFAM" id="SSF53335">
    <property type="entry name" value="S-adenosyl-L-methionine-dependent methyltransferases"/>
    <property type="match status" value="1"/>
</dbReference>
<dbReference type="AlphaFoldDB" id="A0AA38RFY6"/>
<evidence type="ECO:0000313" key="3">
    <source>
        <dbReference type="EMBL" id="KAJ9145022.1"/>
    </source>
</evidence>
<dbReference type="CDD" id="cd02440">
    <property type="entry name" value="AdoMet_MTases"/>
    <property type="match status" value="1"/>
</dbReference>
<dbReference type="Gene3D" id="3.40.50.150">
    <property type="entry name" value="Vaccinia Virus protein VP39"/>
    <property type="match status" value="1"/>
</dbReference>
<reference evidence="3" key="1">
    <citation type="submission" date="2022-07" db="EMBL/GenBank/DDBJ databases">
        <title>Fungi with potential for degradation of polypropylene.</title>
        <authorList>
            <person name="Gostincar C."/>
        </authorList>
    </citation>
    <scope>NUCLEOTIDE SEQUENCE</scope>
    <source>
        <strain evidence="3">EXF-13308</strain>
    </source>
</reference>
<dbReference type="Proteomes" id="UP001174694">
    <property type="component" value="Unassembled WGS sequence"/>
</dbReference>